<dbReference type="GO" id="GO:0005634">
    <property type="term" value="C:nucleus"/>
    <property type="evidence" value="ECO:0007669"/>
    <property type="project" value="UniProtKB-SubCell"/>
</dbReference>
<dbReference type="Gene3D" id="1.10.240.10">
    <property type="entry name" value="Tyrosyl-Transfer RNA Synthetase"/>
    <property type="match status" value="1"/>
</dbReference>
<dbReference type="EC" id="6.1.1.1" evidence="1 14"/>
<comment type="subcellular location">
    <subcellularLocation>
        <location evidence="13">Nucleus</location>
    </subcellularLocation>
</comment>
<dbReference type="NCBIfam" id="TIGR00234">
    <property type="entry name" value="tyrS"/>
    <property type="match status" value="1"/>
</dbReference>
<dbReference type="PROSITE" id="PS00028">
    <property type="entry name" value="ZINC_FINGER_C2H2_1"/>
    <property type="match status" value="1"/>
</dbReference>
<evidence type="ECO:0000256" key="11">
    <source>
        <dbReference type="ARBA" id="ARBA00048248"/>
    </source>
</evidence>
<keyword evidence="19" id="KW-1185">Reference proteome</keyword>
<feature type="compositionally biased region" description="Basic residues" evidence="15">
    <location>
        <begin position="279"/>
        <end position="295"/>
    </location>
</feature>
<evidence type="ECO:0000256" key="3">
    <source>
        <dbReference type="ARBA" id="ARBA00022741"/>
    </source>
</evidence>
<evidence type="ECO:0000256" key="1">
    <source>
        <dbReference type="ARBA" id="ARBA00013160"/>
    </source>
</evidence>
<dbReference type="GO" id="GO:0006437">
    <property type="term" value="P:tyrosyl-tRNA aminoacylation"/>
    <property type="evidence" value="ECO:0007669"/>
    <property type="project" value="InterPro"/>
</dbReference>
<dbReference type="Pfam" id="PF05920">
    <property type="entry name" value="Homeobox_KN"/>
    <property type="match status" value="1"/>
</dbReference>
<evidence type="ECO:0000256" key="5">
    <source>
        <dbReference type="ARBA" id="ARBA00022917"/>
    </source>
</evidence>
<keyword evidence="4 14" id="KW-0067">ATP-binding</keyword>
<name>A0A8H5NBY8_9HYPO</name>
<evidence type="ECO:0000256" key="2">
    <source>
        <dbReference type="ARBA" id="ARBA00022598"/>
    </source>
</evidence>
<evidence type="ECO:0000256" key="9">
    <source>
        <dbReference type="ARBA" id="ARBA00023242"/>
    </source>
</evidence>
<evidence type="ECO:0000256" key="13">
    <source>
        <dbReference type="PROSITE-ProRule" id="PRU00108"/>
    </source>
</evidence>
<protein>
    <recommendedName>
        <fullName evidence="1 14">Tyrosine--tRNA ligase</fullName>
        <ecNumber evidence="1 14">6.1.1.1</ecNumber>
    </recommendedName>
    <alternativeName>
        <fullName evidence="10 14">Tyrosyl-tRNA synthetase</fullName>
    </alternativeName>
</protein>
<dbReference type="SMART" id="SM00389">
    <property type="entry name" value="HOX"/>
    <property type="match status" value="1"/>
</dbReference>
<dbReference type="PRINTS" id="PR01040">
    <property type="entry name" value="TRNASYNTHTYR"/>
</dbReference>
<evidence type="ECO:0000313" key="19">
    <source>
        <dbReference type="Proteomes" id="UP000582016"/>
    </source>
</evidence>
<dbReference type="Gene3D" id="3.40.50.620">
    <property type="entry name" value="HUPs"/>
    <property type="match status" value="1"/>
</dbReference>
<evidence type="ECO:0000259" key="16">
    <source>
        <dbReference type="PROSITE" id="PS50071"/>
    </source>
</evidence>
<feature type="DNA-binding region" description="Homeobox" evidence="13">
    <location>
        <begin position="108"/>
        <end position="170"/>
    </location>
</feature>
<dbReference type="EMBL" id="JAAOAQ010000262">
    <property type="protein sequence ID" value="KAF5559150.1"/>
    <property type="molecule type" value="Genomic_DNA"/>
</dbReference>
<keyword evidence="12" id="KW-0863">Zinc-finger</keyword>
<dbReference type="InterPro" id="IPR009057">
    <property type="entry name" value="Homeodomain-like_sf"/>
</dbReference>
<dbReference type="SMART" id="SM00355">
    <property type="entry name" value="ZnF_C2H2"/>
    <property type="match status" value="3"/>
</dbReference>
<evidence type="ECO:0000313" key="18">
    <source>
        <dbReference type="EMBL" id="KAF5559150.1"/>
    </source>
</evidence>
<accession>A0A8H5NBY8</accession>
<dbReference type="GO" id="GO:0004831">
    <property type="term" value="F:tyrosine-tRNA ligase activity"/>
    <property type="evidence" value="ECO:0007669"/>
    <property type="project" value="UniProtKB-EC"/>
</dbReference>
<evidence type="ECO:0000256" key="15">
    <source>
        <dbReference type="SAM" id="MobiDB-lite"/>
    </source>
</evidence>
<feature type="region of interest" description="Disordered" evidence="15">
    <location>
        <begin position="161"/>
        <end position="296"/>
    </location>
</feature>
<feature type="compositionally biased region" description="Polar residues" evidence="15">
    <location>
        <begin position="171"/>
        <end position="183"/>
    </location>
</feature>
<comment type="caution">
    <text evidence="18">The sequence shown here is derived from an EMBL/GenBank/DDBJ whole genome shotgun (WGS) entry which is preliminary data.</text>
</comment>
<comment type="catalytic activity">
    <reaction evidence="11 14">
        <text>tRNA(Tyr) + L-tyrosine + ATP = L-tyrosyl-tRNA(Tyr) + AMP + diphosphate + H(+)</text>
        <dbReference type="Rhea" id="RHEA:10220"/>
        <dbReference type="Rhea" id="RHEA-COMP:9706"/>
        <dbReference type="Rhea" id="RHEA-COMP:9707"/>
        <dbReference type="ChEBI" id="CHEBI:15378"/>
        <dbReference type="ChEBI" id="CHEBI:30616"/>
        <dbReference type="ChEBI" id="CHEBI:33019"/>
        <dbReference type="ChEBI" id="CHEBI:58315"/>
        <dbReference type="ChEBI" id="CHEBI:78442"/>
        <dbReference type="ChEBI" id="CHEBI:78536"/>
        <dbReference type="ChEBI" id="CHEBI:456215"/>
        <dbReference type="EC" id="6.1.1.1"/>
    </reaction>
</comment>
<feature type="compositionally biased region" description="Polar residues" evidence="15">
    <location>
        <begin position="79"/>
        <end position="92"/>
    </location>
</feature>
<evidence type="ECO:0000256" key="7">
    <source>
        <dbReference type="ARBA" id="ARBA00023146"/>
    </source>
</evidence>
<evidence type="ECO:0000256" key="6">
    <source>
        <dbReference type="ARBA" id="ARBA00023125"/>
    </source>
</evidence>
<dbReference type="CDD" id="cd00086">
    <property type="entry name" value="homeodomain"/>
    <property type="match status" value="1"/>
</dbReference>
<dbReference type="InterPro" id="IPR014729">
    <property type="entry name" value="Rossmann-like_a/b/a_fold"/>
</dbReference>
<dbReference type="GO" id="GO:0006355">
    <property type="term" value="P:regulation of DNA-templated transcription"/>
    <property type="evidence" value="ECO:0007669"/>
    <property type="project" value="InterPro"/>
</dbReference>
<feature type="compositionally biased region" description="Polar residues" evidence="15">
    <location>
        <begin position="230"/>
        <end position="259"/>
    </location>
</feature>
<dbReference type="InterPro" id="IPR050489">
    <property type="entry name" value="Tyr-tRNA_synthase"/>
</dbReference>
<sequence>MPADPDEGKLPPFYDSDDLNLWCQHLFDDDHSQAVIPDEFLVGSLPDDLLSFDPPWPTIGECTDPTSHGNLPLSEAPLSETSQHHQPPTTSPAEICRSIHGAQENGLPSKIGTRFSKDALKILKDWLSSHSDHPYLDEEDREILQRRTGLNKTQISNWLTNARRRRKVQRPRSTSPYVRNTWTGPIDIPRRPDTPAFQNNTGNMNPLERWVDSPPENEPASVTAIARAVASNSQLSSGQNSPRSFASTDDGSNPSVYNVSSASSAGTSSGGSFGSMTRQRAHHRRRRRPVPRRKEKLASAVALKKFQCTFCTDTFGTKHDWQRHEKSLHLSLERWICAPKGPRVLNPESNQTCCVFCGEAEPSDEHIDYHNLLACMERRPEDRTFYRKDHLNQHLRLMHNVKFLDWSMKSWKVTGPDIRSRCGFCGITISNWSTRVDHLAEHFRKGDTMASWRGDWGFDPPVLKMVENFIPPYLIENDRRSPFPYIATAAKAETPNSSYELMNPEAQRRELNEIARKHPCSEILAGKGGAFFLTDVNCYRRLNRELTRFVTSIMSLNNPNCHVPTDAEIQHQARCIIFDDDDPWNQTAADNAEWLLRFKRDVGILPSGPGLPLDINSWSIIDGGTGFAPPFAFPNKKMLHATSSSPASSSAATTSHSSDKVEIFVGNDEAPFETNQALLDGYIETFASRYDRPATVFCSRELENGLVDFVDAEIARGAGFPSDEALKLRGREILGTEKTSADDPSLLEKFKAWMFEKWQQEQTISSDLPANPDIGLTTAEIDSILADKRPLRIYWGTAPTGKPHCGYFVPMAKIAELLHAGCHVKILLADKHAHMDSHAPLDVIKHRCEYYRLLIRSCLQAIRVDVSKLEFVVGSSFQDSKEYQDDRFGFSNSVTVSQLIKAGSEVVKQGVNPTLGSVEYPIWQSLDEEYLDVDAELGGVDQRKLFTFAIDHMPKLGYRVRAHLMNAMVPGLGEAQKMSSSEPSSKINILGTPQEVTKKLRKDVCAPKQVEGNGVIAFIEHVIFRVESLKTGGKPRFTVETRDGETLVYEDISKLKEDFVNDILTPQMIKPALIKTLNELLDPIRKDFEADGDWQRVAQLAYPPEEKSKKVKIGKKGVTVHHELPIRNRDT</sequence>
<evidence type="ECO:0000256" key="14">
    <source>
        <dbReference type="RuleBase" id="RU361234"/>
    </source>
</evidence>
<dbReference type="PROSITE" id="PS50071">
    <property type="entry name" value="HOMEOBOX_2"/>
    <property type="match status" value="1"/>
</dbReference>
<gene>
    <name evidence="18" type="ORF">FPHYL_7188</name>
</gene>
<dbReference type="Pfam" id="PF00579">
    <property type="entry name" value="tRNA-synt_1b"/>
    <property type="match status" value="1"/>
</dbReference>
<dbReference type="Proteomes" id="UP000582016">
    <property type="component" value="Unassembled WGS sequence"/>
</dbReference>
<dbReference type="PANTHER" id="PTHR46264:SF4">
    <property type="entry name" value="TYROSINE--TRNA LIGASE, CYTOPLASMIC"/>
    <property type="match status" value="1"/>
</dbReference>
<dbReference type="SUPFAM" id="SSF46689">
    <property type="entry name" value="Homeodomain-like"/>
    <property type="match status" value="1"/>
</dbReference>
<keyword evidence="5 14" id="KW-0648">Protein biosynthesis</keyword>
<keyword evidence="3 14" id="KW-0547">Nucleotide-binding</keyword>
<dbReference type="AlphaFoldDB" id="A0A8H5NBY8"/>
<dbReference type="PANTHER" id="PTHR46264">
    <property type="entry name" value="TYROSINE-TRNA LIGASE"/>
    <property type="match status" value="1"/>
</dbReference>
<dbReference type="Gene3D" id="1.10.10.60">
    <property type="entry name" value="Homeodomain-like"/>
    <property type="match status" value="1"/>
</dbReference>
<dbReference type="PROSITE" id="PS50157">
    <property type="entry name" value="ZINC_FINGER_C2H2_2"/>
    <property type="match status" value="1"/>
</dbReference>
<dbReference type="GO" id="GO:0005524">
    <property type="term" value="F:ATP binding"/>
    <property type="evidence" value="ECO:0007669"/>
    <property type="project" value="UniProtKB-KW"/>
</dbReference>
<feature type="domain" description="C2H2-type" evidence="17">
    <location>
        <begin position="306"/>
        <end position="334"/>
    </location>
</feature>
<dbReference type="OrthoDB" id="10056939at2759"/>
<evidence type="ECO:0000256" key="12">
    <source>
        <dbReference type="PROSITE-ProRule" id="PRU00042"/>
    </source>
</evidence>
<feature type="region of interest" description="Disordered" evidence="15">
    <location>
        <begin position="64"/>
        <end position="92"/>
    </location>
</feature>
<evidence type="ECO:0000256" key="10">
    <source>
        <dbReference type="ARBA" id="ARBA00033323"/>
    </source>
</evidence>
<evidence type="ECO:0000259" key="17">
    <source>
        <dbReference type="PROSITE" id="PS50157"/>
    </source>
</evidence>
<evidence type="ECO:0000256" key="4">
    <source>
        <dbReference type="ARBA" id="ARBA00022840"/>
    </source>
</evidence>
<keyword evidence="12" id="KW-0862">Zinc</keyword>
<comment type="similarity">
    <text evidence="14">Belongs to the class-I aminoacyl-tRNA synthetase family.</text>
</comment>
<dbReference type="InterPro" id="IPR002307">
    <property type="entry name" value="Tyr-tRNA-ligase"/>
</dbReference>
<dbReference type="NCBIfam" id="NF006330">
    <property type="entry name" value="PRK08560.1"/>
    <property type="match status" value="1"/>
</dbReference>
<dbReference type="InterPro" id="IPR013087">
    <property type="entry name" value="Znf_C2H2_type"/>
</dbReference>
<keyword evidence="9 13" id="KW-0539">Nucleus</keyword>
<keyword evidence="12" id="KW-0479">Metal-binding</keyword>
<dbReference type="InterPro" id="IPR002305">
    <property type="entry name" value="aa-tRNA-synth_Ic"/>
</dbReference>
<dbReference type="GO" id="GO:0008270">
    <property type="term" value="F:zinc ion binding"/>
    <property type="evidence" value="ECO:0007669"/>
    <property type="project" value="UniProtKB-KW"/>
</dbReference>
<dbReference type="InterPro" id="IPR008422">
    <property type="entry name" value="KN_HD"/>
</dbReference>
<keyword evidence="2 14" id="KW-0436">Ligase</keyword>
<feature type="domain" description="Homeobox" evidence="16">
    <location>
        <begin position="106"/>
        <end position="169"/>
    </location>
</feature>
<reference evidence="18 19" key="1">
    <citation type="submission" date="2020-05" db="EMBL/GenBank/DDBJ databases">
        <title>Identification and distribution of gene clusters putatively required for synthesis of sphingolipid metabolism inhibitors in phylogenetically diverse species of the filamentous fungus Fusarium.</title>
        <authorList>
            <person name="Kim H.-S."/>
            <person name="Busman M."/>
            <person name="Brown D.W."/>
            <person name="Divon H."/>
            <person name="Uhlig S."/>
            <person name="Proctor R.H."/>
        </authorList>
    </citation>
    <scope>NUCLEOTIDE SEQUENCE [LARGE SCALE GENOMIC DNA]</scope>
    <source>
        <strain evidence="18 19">NRRL 13617</strain>
    </source>
</reference>
<evidence type="ECO:0000256" key="8">
    <source>
        <dbReference type="ARBA" id="ARBA00023155"/>
    </source>
</evidence>
<organism evidence="18 19">
    <name type="scientific">Fusarium phyllophilum</name>
    <dbReference type="NCBI Taxonomy" id="47803"/>
    <lineage>
        <taxon>Eukaryota</taxon>
        <taxon>Fungi</taxon>
        <taxon>Dikarya</taxon>
        <taxon>Ascomycota</taxon>
        <taxon>Pezizomycotina</taxon>
        <taxon>Sordariomycetes</taxon>
        <taxon>Hypocreomycetidae</taxon>
        <taxon>Hypocreales</taxon>
        <taxon>Nectriaceae</taxon>
        <taxon>Fusarium</taxon>
        <taxon>Fusarium fujikuroi species complex</taxon>
    </lineage>
</organism>
<dbReference type="GO" id="GO:0005737">
    <property type="term" value="C:cytoplasm"/>
    <property type="evidence" value="ECO:0007669"/>
    <property type="project" value="TreeGrafter"/>
</dbReference>
<keyword evidence="8 13" id="KW-0371">Homeobox</keyword>
<keyword evidence="6 13" id="KW-0238">DNA-binding</keyword>
<dbReference type="GO" id="GO:0003677">
    <property type="term" value="F:DNA binding"/>
    <property type="evidence" value="ECO:0007669"/>
    <property type="project" value="UniProtKB-UniRule"/>
</dbReference>
<dbReference type="SUPFAM" id="SSF52374">
    <property type="entry name" value="Nucleotidylyl transferase"/>
    <property type="match status" value="1"/>
</dbReference>
<dbReference type="InterPro" id="IPR001356">
    <property type="entry name" value="HD"/>
</dbReference>
<keyword evidence="7 14" id="KW-0030">Aminoacyl-tRNA synthetase</keyword>
<proteinExistence type="inferred from homology"/>